<dbReference type="SUPFAM" id="SSF56112">
    <property type="entry name" value="Protein kinase-like (PK-like)"/>
    <property type="match status" value="1"/>
</dbReference>
<evidence type="ECO:0000256" key="2">
    <source>
        <dbReference type="ARBA" id="ARBA00022679"/>
    </source>
</evidence>
<dbReference type="GO" id="GO:0004712">
    <property type="term" value="F:protein serine/threonine/tyrosine kinase activity"/>
    <property type="evidence" value="ECO:0007669"/>
    <property type="project" value="TreeGrafter"/>
</dbReference>
<dbReference type="GO" id="GO:0005524">
    <property type="term" value="F:ATP binding"/>
    <property type="evidence" value="ECO:0007669"/>
    <property type="project" value="UniProtKB-KW"/>
</dbReference>
<dbReference type="EMBL" id="GACK01008775">
    <property type="protein sequence ID" value="JAA56259.1"/>
    <property type="molecule type" value="mRNA"/>
</dbReference>
<evidence type="ECO:0000256" key="4">
    <source>
        <dbReference type="ARBA" id="ARBA00022777"/>
    </source>
</evidence>
<evidence type="ECO:0000256" key="1">
    <source>
        <dbReference type="ARBA" id="ARBA00022527"/>
    </source>
</evidence>
<feature type="compositionally biased region" description="Polar residues" evidence="6">
    <location>
        <begin position="146"/>
        <end position="167"/>
    </location>
</feature>
<keyword evidence="5" id="KW-0067">ATP-binding</keyword>
<dbReference type="InterPro" id="IPR011009">
    <property type="entry name" value="Kinase-like_dom_sf"/>
</dbReference>
<dbReference type="PROSITE" id="PS00108">
    <property type="entry name" value="PROTEIN_KINASE_ST"/>
    <property type="match status" value="1"/>
</dbReference>
<reference evidence="8" key="1">
    <citation type="submission" date="2012-11" db="EMBL/GenBank/DDBJ databases">
        <authorList>
            <person name="Lucero-Rivera Y.E."/>
            <person name="Tovar-Ramirez D."/>
        </authorList>
    </citation>
    <scope>NUCLEOTIDE SEQUENCE</scope>
    <source>
        <tissue evidence="8">Salivary gland</tissue>
    </source>
</reference>
<dbReference type="FunFam" id="1.10.510.10:FF:000224">
    <property type="entry name" value="serine/threonine-protein kinase mph1 isoform X1"/>
    <property type="match status" value="1"/>
</dbReference>
<name>L7LZI3_RHIPC</name>
<feature type="region of interest" description="Disordered" evidence="6">
    <location>
        <begin position="1"/>
        <end position="55"/>
    </location>
</feature>
<keyword evidence="3" id="KW-0547">Nucleotide-binding</keyword>
<dbReference type="Gene3D" id="1.10.510.10">
    <property type="entry name" value="Transferase(Phosphotransferase) domain 1"/>
    <property type="match status" value="1"/>
</dbReference>
<dbReference type="InterPro" id="IPR008271">
    <property type="entry name" value="Ser/Thr_kinase_AS"/>
</dbReference>
<dbReference type="SMART" id="SM00220">
    <property type="entry name" value="S_TKc"/>
    <property type="match status" value="1"/>
</dbReference>
<proteinExistence type="evidence at transcript level"/>
<evidence type="ECO:0000256" key="5">
    <source>
        <dbReference type="ARBA" id="ARBA00022840"/>
    </source>
</evidence>
<dbReference type="PROSITE" id="PS50011">
    <property type="entry name" value="PROTEIN_KINASE_DOM"/>
    <property type="match status" value="1"/>
</dbReference>
<evidence type="ECO:0000259" key="7">
    <source>
        <dbReference type="PROSITE" id="PS50011"/>
    </source>
</evidence>
<dbReference type="PANTHER" id="PTHR22974">
    <property type="entry name" value="MIXED LINEAGE PROTEIN KINASE"/>
    <property type="match status" value="1"/>
</dbReference>
<dbReference type="Pfam" id="PF00069">
    <property type="entry name" value="Pkinase"/>
    <property type="match status" value="1"/>
</dbReference>
<sequence>MTTPYRSKIAGRSSNTSAKTPEPPSPVRPASRSRNLLKTRSSPEESTGGISGFRGVLCSSGAMSTPYRSKIAGHLSNSCPKTPEPPSPVRPLSLSSSKLLMRSVEKSSASSSELKASLPAVAQQSPVSQQSTQRSTASVLGKCSDTDCSQTHVPCSTPAPGSNTQGSRGIAPCSSYKPFETPPIVRKCREHPSLFNIRLEISDDDDESEEETPKPGWDESEEEKPKPDIAPMKRSSGCPKPFPSPSASNKRYPSSSAPPRSSVHKLSPAKGRLSGMLKNEACSSQPQQLQQQYSSKRGHMPSKASHGARAERAALDSLLPCKAASMKSDPGSYKGAGLPVEDGVSGRRNCRAALEEKNGVLQSHPLEAQQVLEVSQHSKKKSLQSVMFDFNPPTEDFYVEIDGKKYHMLRLIARGGSSKVFTMFNDRKELRAVKLVSLAGLSEAVIKAFVQEVSILTSLRSCDRVVRLFHSQLSIKEKVLALVMEKGDQDLATVLMNRSGNLDPVTIKFYWSEMLQAVKEIHEKRVVHSDLKPANFILVAGKLKLIDFGIADQIQEDVTSVLRGSPMGTVNFMSPESIQYTSQKQGINYIKVGLKSDVWSLGCILYCLVYGKTPFHDICATHDKLLAIVDKRKAIDFPDVSEPHLLDVLKKCLRRDPETRPSVSELLQHPYLVETAAVKEPHIQALISDIENLSPSSALKVKKMVKSMREGKP</sequence>
<keyword evidence="2" id="KW-0808">Transferase</keyword>
<feature type="compositionally biased region" description="Basic and acidic residues" evidence="6">
    <location>
        <begin position="211"/>
        <end position="227"/>
    </location>
</feature>
<dbReference type="PANTHER" id="PTHR22974:SF21">
    <property type="entry name" value="DUAL SPECIFICITY PROTEIN KINASE TTK"/>
    <property type="match status" value="1"/>
</dbReference>
<dbReference type="AlphaFoldDB" id="L7LZI3"/>
<feature type="compositionally biased region" description="Low complexity" evidence="6">
    <location>
        <begin position="283"/>
        <end position="295"/>
    </location>
</feature>
<dbReference type="GO" id="GO:0007094">
    <property type="term" value="P:mitotic spindle assembly checkpoint signaling"/>
    <property type="evidence" value="ECO:0007669"/>
    <property type="project" value="TreeGrafter"/>
</dbReference>
<dbReference type="CDD" id="cd14131">
    <property type="entry name" value="PKc_Mps1"/>
    <property type="match status" value="1"/>
</dbReference>
<dbReference type="FunFam" id="3.30.200.20:FF:000131">
    <property type="entry name" value="Dual specificity protein kinase TTK"/>
    <property type="match status" value="1"/>
</dbReference>
<protein>
    <submittedName>
        <fullName evidence="8">Putative dual specificity</fullName>
    </submittedName>
</protein>
<dbReference type="InterPro" id="IPR027084">
    <property type="entry name" value="Mps1_cat"/>
</dbReference>
<dbReference type="GO" id="GO:0034501">
    <property type="term" value="P:protein localization to kinetochore"/>
    <property type="evidence" value="ECO:0007669"/>
    <property type="project" value="TreeGrafter"/>
</dbReference>
<dbReference type="GO" id="GO:0033316">
    <property type="term" value="P:meiotic spindle assembly checkpoint signaling"/>
    <property type="evidence" value="ECO:0007669"/>
    <property type="project" value="TreeGrafter"/>
</dbReference>
<dbReference type="Gene3D" id="3.30.200.20">
    <property type="entry name" value="Phosphorylase Kinase, domain 1"/>
    <property type="match status" value="1"/>
</dbReference>
<dbReference type="GO" id="GO:0098813">
    <property type="term" value="P:nuclear chromosome segregation"/>
    <property type="evidence" value="ECO:0007669"/>
    <property type="project" value="UniProtKB-ARBA"/>
</dbReference>
<accession>L7LZI3</accession>
<feature type="compositionally biased region" description="Low complexity" evidence="6">
    <location>
        <begin position="90"/>
        <end position="136"/>
    </location>
</feature>
<evidence type="ECO:0000256" key="6">
    <source>
        <dbReference type="SAM" id="MobiDB-lite"/>
    </source>
</evidence>
<organism evidence="8">
    <name type="scientific">Rhipicephalus pulchellus</name>
    <name type="common">Yellow backed tick</name>
    <name type="synonym">Dermacentor pulchellus</name>
    <dbReference type="NCBI Taxonomy" id="72859"/>
    <lineage>
        <taxon>Eukaryota</taxon>
        <taxon>Metazoa</taxon>
        <taxon>Ecdysozoa</taxon>
        <taxon>Arthropoda</taxon>
        <taxon>Chelicerata</taxon>
        <taxon>Arachnida</taxon>
        <taxon>Acari</taxon>
        <taxon>Parasitiformes</taxon>
        <taxon>Ixodida</taxon>
        <taxon>Ixodoidea</taxon>
        <taxon>Ixodidae</taxon>
        <taxon>Rhipicephalinae</taxon>
        <taxon>Rhipicephalus</taxon>
        <taxon>Rhipicephalus</taxon>
    </lineage>
</organism>
<keyword evidence="1" id="KW-0723">Serine/threonine-protein kinase</keyword>
<dbReference type="GO" id="GO:0004674">
    <property type="term" value="F:protein serine/threonine kinase activity"/>
    <property type="evidence" value="ECO:0007669"/>
    <property type="project" value="UniProtKB-KW"/>
</dbReference>
<feature type="domain" description="Protein kinase" evidence="7">
    <location>
        <begin position="406"/>
        <end position="672"/>
    </location>
</feature>
<evidence type="ECO:0000256" key="3">
    <source>
        <dbReference type="ARBA" id="ARBA00022741"/>
    </source>
</evidence>
<evidence type="ECO:0000313" key="8">
    <source>
        <dbReference type="EMBL" id="JAA56259.1"/>
    </source>
</evidence>
<keyword evidence="4" id="KW-0418">Kinase</keyword>
<dbReference type="GO" id="GO:0000776">
    <property type="term" value="C:kinetochore"/>
    <property type="evidence" value="ECO:0007669"/>
    <property type="project" value="TreeGrafter"/>
</dbReference>
<feature type="region of interest" description="Disordered" evidence="6">
    <location>
        <begin position="69"/>
        <end position="309"/>
    </location>
</feature>
<dbReference type="GO" id="GO:0005634">
    <property type="term" value="C:nucleus"/>
    <property type="evidence" value="ECO:0007669"/>
    <property type="project" value="TreeGrafter"/>
</dbReference>
<dbReference type="InterPro" id="IPR000719">
    <property type="entry name" value="Prot_kinase_dom"/>
</dbReference>
<reference evidence="8" key="2">
    <citation type="journal article" date="2015" name="J. Proteomics">
        <title>Sexual differences in the sialomes of the zebra tick, Rhipicephalus pulchellus.</title>
        <authorList>
            <person name="Tan A.W."/>
            <person name="Francischetti I.M."/>
            <person name="Slovak M."/>
            <person name="Kini R.M."/>
            <person name="Ribeiro J.M."/>
        </authorList>
    </citation>
    <scope>NUCLEOTIDE SEQUENCE</scope>
    <source>
        <tissue evidence="8">Salivary gland</tissue>
    </source>
</reference>